<keyword evidence="2" id="KW-1185">Reference proteome</keyword>
<protein>
    <submittedName>
        <fullName evidence="1">Uncharacterized protein</fullName>
    </submittedName>
</protein>
<dbReference type="Proteomes" id="UP000727407">
    <property type="component" value="Unassembled WGS sequence"/>
</dbReference>
<sequence length="154" mass="17636">MRGPRLSIIYLQVMRILSFMSSQDKCFLQDFTRLQAGEHDTARQRQECRAGRVNQREAAGVLETPRRELYGPLTKIKDVGSGLTDSFCHTNRCCGWQASRRGNEIKKQHCFKETSATKRRQGLRDIVYFHWNIPGADGYSPARSASDFCAFLQT</sequence>
<dbReference type="EMBL" id="QNUK01000047">
    <property type="protein sequence ID" value="KAF5905291.1"/>
    <property type="molecule type" value="Genomic_DNA"/>
</dbReference>
<organism evidence="1 2">
    <name type="scientific">Clarias magur</name>
    <name type="common">Asian catfish</name>
    <name type="synonym">Macropteronotus magur</name>
    <dbReference type="NCBI Taxonomy" id="1594786"/>
    <lineage>
        <taxon>Eukaryota</taxon>
        <taxon>Metazoa</taxon>
        <taxon>Chordata</taxon>
        <taxon>Craniata</taxon>
        <taxon>Vertebrata</taxon>
        <taxon>Euteleostomi</taxon>
        <taxon>Actinopterygii</taxon>
        <taxon>Neopterygii</taxon>
        <taxon>Teleostei</taxon>
        <taxon>Ostariophysi</taxon>
        <taxon>Siluriformes</taxon>
        <taxon>Clariidae</taxon>
        <taxon>Clarias</taxon>
    </lineage>
</organism>
<gene>
    <name evidence="1" type="ORF">DAT39_005008</name>
</gene>
<reference evidence="1" key="1">
    <citation type="submission" date="2020-07" db="EMBL/GenBank/DDBJ databases">
        <title>Clarias magur genome sequencing, assembly and annotation.</title>
        <authorList>
            <person name="Kushwaha B."/>
            <person name="Kumar R."/>
            <person name="Das P."/>
            <person name="Joshi C.G."/>
            <person name="Kumar D."/>
            <person name="Nagpure N.S."/>
            <person name="Pandey M."/>
            <person name="Agarwal S."/>
            <person name="Srivastava S."/>
            <person name="Singh M."/>
            <person name="Sahoo L."/>
            <person name="Jayasankar P."/>
            <person name="Meher P.K."/>
            <person name="Koringa P.G."/>
            <person name="Iquebal M.A."/>
            <person name="Das S.P."/>
            <person name="Bit A."/>
            <person name="Patnaik S."/>
            <person name="Patel N."/>
            <person name="Shah T.M."/>
            <person name="Hinsu A."/>
            <person name="Jena J.K."/>
        </authorList>
    </citation>
    <scope>NUCLEOTIDE SEQUENCE</scope>
    <source>
        <strain evidence="1">CIFAMagur01</strain>
        <tissue evidence="1">Testis</tissue>
    </source>
</reference>
<evidence type="ECO:0000313" key="2">
    <source>
        <dbReference type="Proteomes" id="UP000727407"/>
    </source>
</evidence>
<proteinExistence type="predicted"/>
<comment type="caution">
    <text evidence="1">The sequence shown here is derived from an EMBL/GenBank/DDBJ whole genome shotgun (WGS) entry which is preliminary data.</text>
</comment>
<evidence type="ECO:0000313" key="1">
    <source>
        <dbReference type="EMBL" id="KAF5905291.1"/>
    </source>
</evidence>
<dbReference type="AlphaFoldDB" id="A0A8J4TWM3"/>
<name>A0A8J4TWM3_CLAMG</name>
<accession>A0A8J4TWM3</accession>